<dbReference type="EMBL" id="LCNV01000003">
    <property type="protein sequence ID" value="KKU64889.1"/>
    <property type="molecule type" value="Genomic_DNA"/>
</dbReference>
<reference evidence="1 2" key="1">
    <citation type="journal article" date="2015" name="Nature">
        <title>rRNA introns, odd ribosomes, and small enigmatic genomes across a large radiation of phyla.</title>
        <authorList>
            <person name="Brown C.T."/>
            <person name="Hug L.A."/>
            <person name="Thomas B.C."/>
            <person name="Sharon I."/>
            <person name="Castelle C.J."/>
            <person name="Singh A."/>
            <person name="Wilkins M.J."/>
            <person name="Williams K.H."/>
            <person name="Banfield J.F."/>
        </authorList>
    </citation>
    <scope>NUCLEOTIDE SEQUENCE [LARGE SCALE GENOMIC DNA]</scope>
</reference>
<evidence type="ECO:0000313" key="2">
    <source>
        <dbReference type="Proteomes" id="UP000034364"/>
    </source>
</evidence>
<gene>
    <name evidence="1" type="ORF">UX87_C0003G0030</name>
</gene>
<dbReference type="Proteomes" id="UP000034364">
    <property type="component" value="Unassembled WGS sequence"/>
</dbReference>
<protein>
    <submittedName>
        <fullName evidence="1">Uncharacterized protein</fullName>
    </submittedName>
</protein>
<name>A0A0G1S5U9_9BACT</name>
<sequence length="105" mass="11507">MDIDVLELANRETGNWLPNVNNCPKRAKPCGNPFCADEAMHSAQILSAGTSYLSRLQAEQARGHAIQIAQECIHNLTACPLENICNIPIIQILKILSSPTRKVIS</sequence>
<evidence type="ECO:0000313" key="1">
    <source>
        <dbReference type="EMBL" id="KKU64889.1"/>
    </source>
</evidence>
<proteinExistence type="predicted"/>
<dbReference type="AlphaFoldDB" id="A0A0G1S5U9"/>
<accession>A0A0G1S5U9</accession>
<comment type="caution">
    <text evidence="1">The sequence shown here is derived from an EMBL/GenBank/DDBJ whole genome shotgun (WGS) entry which is preliminary data.</text>
</comment>
<organism evidence="1 2">
    <name type="scientific">Candidatus Amesbacteria bacterium GW2011_GWA1_47_16</name>
    <dbReference type="NCBI Taxonomy" id="1618353"/>
    <lineage>
        <taxon>Bacteria</taxon>
        <taxon>Candidatus Amesiibacteriota</taxon>
    </lineage>
</organism>